<proteinExistence type="predicted"/>
<dbReference type="OrthoDB" id="6700184at2759"/>
<dbReference type="EMBL" id="OU900105">
    <property type="protein sequence ID" value="CAG9856576.1"/>
    <property type="molecule type" value="Genomic_DNA"/>
</dbReference>
<keyword evidence="2" id="KW-1185">Reference proteome</keyword>
<reference evidence="1" key="1">
    <citation type="submission" date="2022-01" db="EMBL/GenBank/DDBJ databases">
        <authorList>
            <person name="King R."/>
        </authorList>
    </citation>
    <scope>NUCLEOTIDE SEQUENCE</scope>
</reference>
<name>A0A9N9TM87_PHYSR</name>
<evidence type="ECO:0000313" key="1">
    <source>
        <dbReference type="EMBL" id="CAG9856576.1"/>
    </source>
</evidence>
<accession>A0A9N9TM87</accession>
<dbReference type="Proteomes" id="UP001153712">
    <property type="component" value="Chromosome 12"/>
</dbReference>
<gene>
    <name evidence="1" type="ORF">PHYEVI_LOCUS2996</name>
</gene>
<evidence type="ECO:0000313" key="2">
    <source>
        <dbReference type="Proteomes" id="UP001153712"/>
    </source>
</evidence>
<dbReference type="AlphaFoldDB" id="A0A9N9TM87"/>
<organism evidence="1 2">
    <name type="scientific">Phyllotreta striolata</name>
    <name type="common">Striped flea beetle</name>
    <name type="synonym">Crioceris striolata</name>
    <dbReference type="NCBI Taxonomy" id="444603"/>
    <lineage>
        <taxon>Eukaryota</taxon>
        <taxon>Metazoa</taxon>
        <taxon>Ecdysozoa</taxon>
        <taxon>Arthropoda</taxon>
        <taxon>Hexapoda</taxon>
        <taxon>Insecta</taxon>
        <taxon>Pterygota</taxon>
        <taxon>Neoptera</taxon>
        <taxon>Endopterygota</taxon>
        <taxon>Coleoptera</taxon>
        <taxon>Polyphaga</taxon>
        <taxon>Cucujiformia</taxon>
        <taxon>Chrysomeloidea</taxon>
        <taxon>Chrysomelidae</taxon>
        <taxon>Galerucinae</taxon>
        <taxon>Alticini</taxon>
        <taxon>Phyllotreta</taxon>
    </lineage>
</organism>
<sequence length="366" mass="44172">MKLMDDFDRIRLLINIFMTHNLSKTDKSVNLHKFVRDVQDTFKTKGFVFSEKEILLTWKKLLEEYYYYKENYSTEDAKQAWNLFELMDNCFDRKDTEKFNSDLTFFLIDCMTNYRNILAKQGLTQEVLEAVEKEFKILGNNDINQLDIYNQWEFLKQCYREKKLLMKTGCMDRGFDDYFEAMRLFYQSPEFVLYKKYHTPLKRRIQSNDENENKFRRTEETVAFNSAMRYTLLNCIKNKKSELGFNKELTPALLNYIIEEFKKYDCHLSSDTICNEWNDLYYRYELLKSSENPYHWKYFNDVNDICHSSESVVVESIETNPVTEIDENILDKYSKKFTDMPELRDLMLENNLSGEEVNYLLDMNET</sequence>
<protein>
    <submittedName>
        <fullName evidence="1">Uncharacterized protein</fullName>
    </submittedName>
</protein>